<dbReference type="InterPro" id="IPR006829">
    <property type="entry name" value="LXG_dom"/>
</dbReference>
<protein>
    <recommendedName>
        <fullName evidence="2">LXG domain-containing protein</fullName>
    </recommendedName>
</protein>
<comment type="caution">
    <text evidence="3">The sequence shown here is derived from an EMBL/GenBank/DDBJ whole genome shotgun (WGS) entry which is preliminary data.</text>
</comment>
<dbReference type="EMBL" id="BMJD01000005">
    <property type="protein sequence ID" value="GGB34750.1"/>
    <property type="molecule type" value="Genomic_DNA"/>
</dbReference>
<reference evidence="3" key="2">
    <citation type="submission" date="2020-09" db="EMBL/GenBank/DDBJ databases">
        <authorList>
            <person name="Sun Q."/>
            <person name="Zhou Y."/>
        </authorList>
    </citation>
    <scope>NUCLEOTIDE SEQUENCE</scope>
    <source>
        <strain evidence="3">CGMCC 1.15454</strain>
    </source>
</reference>
<evidence type="ECO:0000313" key="4">
    <source>
        <dbReference type="Proteomes" id="UP000621492"/>
    </source>
</evidence>
<organism evidence="3 4">
    <name type="scientific">Lentibacillus populi</name>
    <dbReference type="NCBI Taxonomy" id="1827502"/>
    <lineage>
        <taxon>Bacteria</taxon>
        <taxon>Bacillati</taxon>
        <taxon>Bacillota</taxon>
        <taxon>Bacilli</taxon>
        <taxon>Bacillales</taxon>
        <taxon>Bacillaceae</taxon>
        <taxon>Lentibacillus</taxon>
    </lineage>
</organism>
<feature type="domain" description="LXG" evidence="2">
    <location>
        <begin position="1"/>
        <end position="240"/>
    </location>
</feature>
<dbReference type="AlphaFoldDB" id="A0A9W5TVT5"/>
<name>A0A9W5TVT5_9BACI</name>
<reference evidence="3" key="1">
    <citation type="journal article" date="2014" name="Int. J. Syst. Evol. Microbiol.">
        <title>Complete genome sequence of Corynebacterium casei LMG S-19264T (=DSM 44701T), isolated from a smear-ripened cheese.</title>
        <authorList>
            <consortium name="US DOE Joint Genome Institute (JGI-PGF)"/>
            <person name="Walter F."/>
            <person name="Albersmeier A."/>
            <person name="Kalinowski J."/>
            <person name="Ruckert C."/>
        </authorList>
    </citation>
    <scope>NUCLEOTIDE SEQUENCE</scope>
    <source>
        <strain evidence="3">CGMCC 1.15454</strain>
    </source>
</reference>
<evidence type="ECO:0000259" key="2">
    <source>
        <dbReference type="PROSITE" id="PS51756"/>
    </source>
</evidence>
<dbReference type="Proteomes" id="UP000621492">
    <property type="component" value="Unassembled WGS sequence"/>
</dbReference>
<evidence type="ECO:0000313" key="3">
    <source>
        <dbReference type="EMBL" id="GGB34750.1"/>
    </source>
</evidence>
<accession>A0A9W5TVT5</accession>
<dbReference type="Pfam" id="PF04740">
    <property type="entry name" value="LXG"/>
    <property type="match status" value="1"/>
</dbReference>
<dbReference type="PROSITE" id="PS51756">
    <property type="entry name" value="LXG"/>
    <property type="match status" value="1"/>
</dbReference>
<dbReference type="RefSeq" id="WP_102414431.1">
    <property type="nucleotide sequence ID" value="NZ_BMJD01000005.1"/>
</dbReference>
<gene>
    <name evidence="3" type="ORF">GCM10011409_10250</name>
</gene>
<keyword evidence="4" id="KW-1185">Reference proteome</keyword>
<sequence>MANKVDISEVTDFSNDLQKASADFRSQLDKVRENIEMINGMRSFSGKAAKEAKQYFGELHLTILESFRGLFADLEGNLRQHIKTFASDVDYSDSAIIKSNYLQEVKEDINEVFEDLKKQDEIIHDTIQEVSDISSSTPPSFSDVDEWKKKAIKKMIELDEDLAAFNGVGDETDVKAIMHQIETVMSNAKTSEGKARFADFEGASQGSELAKLQDYNEDKKAERNAEIEKGRKTKDAELKNLNDGADDILNAAFNDFEEGKIDKETYLNILSGLKKFDKDVSEGKEDIEVSPELIDYLNENDNDNTDDVVDTSGKMTKHGITVATLAKAYDLHKKGFEIEKYKTKGKKMIRYRVHNPEVAGINKSKNRNTKIYDKEYVKQQVNRGKSGDKIPIADKVNAKAGAISGLKTKAGWLGVAIDVGLNAKDNIEDGESVQRIVGDAGVDVGIGAVSLATAGAAAAFAVGTMGAPVLAGAAIGVGVSYGISFVAGIEIGGKSVTDHVKDGVQGVANGIKSGVKTIAGWFK</sequence>
<evidence type="ECO:0000256" key="1">
    <source>
        <dbReference type="ARBA" id="ARBA00034117"/>
    </source>
</evidence>
<proteinExistence type="inferred from homology"/>
<comment type="similarity">
    <text evidence="1">In the N-terminal section; belongs to the LXG family.</text>
</comment>